<accession>A0ABZ2KAC6</accession>
<dbReference type="Proteomes" id="UP001379533">
    <property type="component" value="Chromosome"/>
</dbReference>
<evidence type="ECO:0000313" key="1">
    <source>
        <dbReference type="EMBL" id="WXA95591.1"/>
    </source>
</evidence>
<keyword evidence="2" id="KW-1185">Reference proteome</keyword>
<organism evidence="1 2">
    <name type="scientific">Pendulispora brunnea</name>
    <dbReference type="NCBI Taxonomy" id="2905690"/>
    <lineage>
        <taxon>Bacteria</taxon>
        <taxon>Pseudomonadati</taxon>
        <taxon>Myxococcota</taxon>
        <taxon>Myxococcia</taxon>
        <taxon>Myxococcales</taxon>
        <taxon>Sorangiineae</taxon>
        <taxon>Pendulisporaceae</taxon>
        <taxon>Pendulispora</taxon>
    </lineage>
</organism>
<gene>
    <name evidence="1" type="ORF">LZC95_01880</name>
</gene>
<evidence type="ECO:0000313" key="2">
    <source>
        <dbReference type="Proteomes" id="UP001379533"/>
    </source>
</evidence>
<dbReference type="RefSeq" id="WP_394846197.1">
    <property type="nucleotide sequence ID" value="NZ_CP089982.1"/>
</dbReference>
<proteinExistence type="predicted"/>
<name>A0ABZ2KAC6_9BACT</name>
<sequence>MDTLSAMSFRGQALRNRSWGRALRWLVMVVMLSFVAPHAVAATPRAVDGIALVANALAAEAAPARASREEPARGVLRGRSAPVRAVSCAPPNDGVPVIARGRIYLRDCALLR</sequence>
<dbReference type="EMBL" id="CP089982">
    <property type="protein sequence ID" value="WXA95591.1"/>
    <property type="molecule type" value="Genomic_DNA"/>
</dbReference>
<reference evidence="1 2" key="1">
    <citation type="submission" date="2021-12" db="EMBL/GenBank/DDBJ databases">
        <title>Discovery of the Pendulisporaceae a myxobacterial family with distinct sporulation behavior and unique specialized metabolism.</title>
        <authorList>
            <person name="Garcia R."/>
            <person name="Popoff A."/>
            <person name="Bader C.D."/>
            <person name="Loehr J."/>
            <person name="Walesch S."/>
            <person name="Walt C."/>
            <person name="Boldt J."/>
            <person name="Bunk B."/>
            <person name="Haeckl F.J.F.P.J."/>
            <person name="Gunesch A.P."/>
            <person name="Birkelbach J."/>
            <person name="Nuebel U."/>
            <person name="Pietschmann T."/>
            <person name="Bach T."/>
            <person name="Mueller R."/>
        </authorList>
    </citation>
    <scope>NUCLEOTIDE SEQUENCE [LARGE SCALE GENOMIC DNA]</scope>
    <source>
        <strain evidence="1 2">MSr12523</strain>
    </source>
</reference>
<protein>
    <submittedName>
        <fullName evidence="1">Uncharacterized protein</fullName>
    </submittedName>
</protein>